<evidence type="ECO:0000256" key="8">
    <source>
        <dbReference type="ARBA" id="ARBA00045608"/>
    </source>
</evidence>
<feature type="transmembrane region" description="Helical" evidence="10">
    <location>
        <begin position="71"/>
        <end position="91"/>
    </location>
</feature>
<evidence type="ECO:0000256" key="4">
    <source>
        <dbReference type="ARBA" id="ARBA00022692"/>
    </source>
</evidence>
<dbReference type="PANTHER" id="PTHR13085:SF0">
    <property type="entry name" value="SIGNAL PEPTIDASE COMPLEX SUBUNIT 2"/>
    <property type="match status" value="1"/>
</dbReference>
<dbReference type="Pfam" id="PF06703">
    <property type="entry name" value="SPC25"/>
    <property type="match status" value="1"/>
</dbReference>
<keyword evidence="5" id="KW-0256">Endoplasmic reticulum</keyword>
<evidence type="ECO:0000256" key="1">
    <source>
        <dbReference type="ARBA" id="ARBA00004477"/>
    </source>
</evidence>
<feature type="region of interest" description="Disordered" evidence="9">
    <location>
        <begin position="184"/>
        <end position="209"/>
    </location>
</feature>
<proteinExistence type="inferred from homology"/>
<evidence type="ECO:0000256" key="6">
    <source>
        <dbReference type="ARBA" id="ARBA00022989"/>
    </source>
</evidence>
<dbReference type="OrthoDB" id="29558at2759"/>
<keyword evidence="12" id="KW-1185">Reference proteome</keyword>
<keyword evidence="6 10" id="KW-1133">Transmembrane helix</keyword>
<reference evidence="11" key="1">
    <citation type="journal article" date="2020" name="Stud. Mycol.">
        <title>101 Dothideomycetes genomes: a test case for predicting lifestyles and emergence of pathogens.</title>
        <authorList>
            <person name="Haridas S."/>
            <person name="Albert R."/>
            <person name="Binder M."/>
            <person name="Bloem J."/>
            <person name="Labutti K."/>
            <person name="Salamov A."/>
            <person name="Andreopoulos B."/>
            <person name="Baker S."/>
            <person name="Barry K."/>
            <person name="Bills G."/>
            <person name="Bluhm B."/>
            <person name="Cannon C."/>
            <person name="Castanera R."/>
            <person name="Culley D."/>
            <person name="Daum C."/>
            <person name="Ezra D."/>
            <person name="Gonzalez J."/>
            <person name="Henrissat B."/>
            <person name="Kuo A."/>
            <person name="Liang C."/>
            <person name="Lipzen A."/>
            <person name="Lutzoni F."/>
            <person name="Magnuson J."/>
            <person name="Mondo S."/>
            <person name="Nolan M."/>
            <person name="Ohm R."/>
            <person name="Pangilinan J."/>
            <person name="Park H.-J."/>
            <person name="Ramirez L."/>
            <person name="Alfaro M."/>
            <person name="Sun H."/>
            <person name="Tritt A."/>
            <person name="Yoshinaga Y."/>
            <person name="Zwiers L.-H."/>
            <person name="Turgeon B."/>
            <person name="Goodwin S."/>
            <person name="Spatafora J."/>
            <person name="Crous P."/>
            <person name="Grigoriev I."/>
        </authorList>
    </citation>
    <scope>NUCLEOTIDE SEQUENCE</scope>
    <source>
        <strain evidence="11">CBS 101060</strain>
    </source>
</reference>
<feature type="transmembrane region" description="Helical" evidence="10">
    <location>
        <begin position="41"/>
        <end position="59"/>
    </location>
</feature>
<comment type="caution">
    <text evidence="11">The sequence shown here is derived from an EMBL/GenBank/DDBJ whole genome shotgun (WGS) entry which is preliminary data.</text>
</comment>
<dbReference type="InterPro" id="IPR009582">
    <property type="entry name" value="Spc2/SPCS2"/>
</dbReference>
<evidence type="ECO:0000256" key="2">
    <source>
        <dbReference type="ARBA" id="ARBA00007324"/>
    </source>
</evidence>
<comment type="subcellular location">
    <subcellularLocation>
        <location evidence="1">Endoplasmic reticulum membrane</location>
        <topology evidence="1">Multi-pass membrane protein</topology>
    </subcellularLocation>
</comment>
<evidence type="ECO:0000256" key="7">
    <source>
        <dbReference type="ARBA" id="ARBA00023136"/>
    </source>
</evidence>
<keyword evidence="7 10" id="KW-0472">Membrane</keyword>
<evidence type="ECO:0000256" key="3">
    <source>
        <dbReference type="ARBA" id="ARBA00017057"/>
    </source>
</evidence>
<sequence>MSAPAKIAVYSVSDLKNTTDDALPNYLSSLQFKQSHKLTDVRLLLGYTAVLISGALFYFDWKQGWDVTKPYTLPAVVAYFILNGAFTWWIWRVERGVVFMGDVGGRKIRISSRTEKHKPIYFLTVDYDSEKGKPQEIQIQASFTRWFTSEGYFVAKPFQQWLASEVPLIGEQDPSNVVEEIGRGNVNEEKGMASGVGDGRSPPTRKRKV</sequence>
<dbReference type="PANTHER" id="PTHR13085">
    <property type="entry name" value="MICROSOMAL SIGNAL PEPTIDASE 25 KDA SUBUNIT"/>
    <property type="match status" value="1"/>
</dbReference>
<accession>A0A9P4VKJ1</accession>
<dbReference type="GO" id="GO:0005787">
    <property type="term" value="C:signal peptidase complex"/>
    <property type="evidence" value="ECO:0007669"/>
    <property type="project" value="InterPro"/>
</dbReference>
<dbReference type="Proteomes" id="UP000799429">
    <property type="component" value="Unassembled WGS sequence"/>
</dbReference>
<name>A0A9P4VKJ1_9PEZI</name>
<evidence type="ECO:0000256" key="9">
    <source>
        <dbReference type="SAM" id="MobiDB-lite"/>
    </source>
</evidence>
<comment type="similarity">
    <text evidence="2">Belongs to the SPCS2 family.</text>
</comment>
<evidence type="ECO:0000256" key="10">
    <source>
        <dbReference type="SAM" id="Phobius"/>
    </source>
</evidence>
<gene>
    <name evidence="11" type="ORF">M501DRAFT_996599</name>
</gene>
<evidence type="ECO:0000313" key="12">
    <source>
        <dbReference type="Proteomes" id="UP000799429"/>
    </source>
</evidence>
<evidence type="ECO:0000313" key="11">
    <source>
        <dbReference type="EMBL" id="KAF2836426.1"/>
    </source>
</evidence>
<dbReference type="GO" id="GO:0045047">
    <property type="term" value="P:protein targeting to ER"/>
    <property type="evidence" value="ECO:0007669"/>
    <property type="project" value="TreeGrafter"/>
</dbReference>
<evidence type="ECO:0000256" key="5">
    <source>
        <dbReference type="ARBA" id="ARBA00022824"/>
    </source>
</evidence>
<dbReference type="GO" id="GO:0006465">
    <property type="term" value="P:signal peptide processing"/>
    <property type="evidence" value="ECO:0007669"/>
    <property type="project" value="InterPro"/>
</dbReference>
<keyword evidence="4 10" id="KW-0812">Transmembrane</keyword>
<organism evidence="11 12">
    <name type="scientific">Patellaria atrata CBS 101060</name>
    <dbReference type="NCBI Taxonomy" id="1346257"/>
    <lineage>
        <taxon>Eukaryota</taxon>
        <taxon>Fungi</taxon>
        <taxon>Dikarya</taxon>
        <taxon>Ascomycota</taxon>
        <taxon>Pezizomycotina</taxon>
        <taxon>Dothideomycetes</taxon>
        <taxon>Dothideomycetes incertae sedis</taxon>
        <taxon>Patellariales</taxon>
        <taxon>Patellariaceae</taxon>
        <taxon>Patellaria</taxon>
    </lineage>
</organism>
<dbReference type="AlphaFoldDB" id="A0A9P4VKJ1"/>
<dbReference type="EMBL" id="MU006103">
    <property type="protein sequence ID" value="KAF2836426.1"/>
    <property type="molecule type" value="Genomic_DNA"/>
</dbReference>
<comment type="function">
    <text evidence="8">Component of the signal peptidase complex (SPC) which catalyzes the cleavage of N-terminal signal sequences from nascent proteins as they are translocated into the lumen of the endoplasmic reticulum. Enhances the enzymatic activity of SPC and facilitates the interactions between different components of the translocation site.</text>
</comment>
<protein>
    <recommendedName>
        <fullName evidence="3">Signal peptidase complex subunit 2</fullName>
    </recommendedName>
</protein>